<reference evidence="1" key="1">
    <citation type="journal article" date="2019" name="Environ. Microbiol.">
        <title>Fungal ecological strategies reflected in gene transcription - a case study of two litter decomposers.</title>
        <authorList>
            <person name="Barbi F."/>
            <person name="Kohler A."/>
            <person name="Barry K."/>
            <person name="Baskaran P."/>
            <person name="Daum C."/>
            <person name="Fauchery L."/>
            <person name="Ihrmark K."/>
            <person name="Kuo A."/>
            <person name="LaButti K."/>
            <person name="Lipzen A."/>
            <person name="Morin E."/>
            <person name="Grigoriev I.V."/>
            <person name="Henrissat B."/>
            <person name="Lindahl B."/>
            <person name="Martin F."/>
        </authorList>
    </citation>
    <scope>NUCLEOTIDE SEQUENCE</scope>
    <source>
        <strain evidence="1">JB14</strain>
    </source>
</reference>
<gene>
    <name evidence="1" type="ORF">BT96DRAFT_1061792</name>
</gene>
<sequence length="259" mass="29449">MYVYVGKLDWFDYAKNECITVVTPAGFTLQEPVCVYWQWTVDGSGHEKANVVQEGAFKSVVKTASEYRIGFQFDYYSFEGSVSGNFGTLSLIMSNPQGDTAPISLSLKYSDSMRAPSALVFTGKLNWFEYATNEMVTLIIPDTVRDNEPVVLSYQWTKDNAGISNNNYTVRSKLQAVSTQSNGNFCAQFDDGHYTFTLHKTDERHMLSMTNPFGDRDQRESYYLTQTDFLDAKKVNIFLVIDPLAHLSYLWPRLQLISL</sequence>
<dbReference type="Proteomes" id="UP000799118">
    <property type="component" value="Unassembled WGS sequence"/>
</dbReference>
<protein>
    <submittedName>
        <fullName evidence="1">Uncharacterized protein</fullName>
    </submittedName>
</protein>
<organism evidence="1 2">
    <name type="scientific">Gymnopus androsaceus JB14</name>
    <dbReference type="NCBI Taxonomy" id="1447944"/>
    <lineage>
        <taxon>Eukaryota</taxon>
        <taxon>Fungi</taxon>
        <taxon>Dikarya</taxon>
        <taxon>Basidiomycota</taxon>
        <taxon>Agaricomycotina</taxon>
        <taxon>Agaricomycetes</taxon>
        <taxon>Agaricomycetidae</taxon>
        <taxon>Agaricales</taxon>
        <taxon>Marasmiineae</taxon>
        <taxon>Omphalotaceae</taxon>
        <taxon>Gymnopus</taxon>
    </lineage>
</organism>
<evidence type="ECO:0000313" key="1">
    <source>
        <dbReference type="EMBL" id="KAE9391220.1"/>
    </source>
</evidence>
<name>A0A6A4H0Q3_9AGAR</name>
<dbReference type="AlphaFoldDB" id="A0A6A4H0Q3"/>
<evidence type="ECO:0000313" key="2">
    <source>
        <dbReference type="Proteomes" id="UP000799118"/>
    </source>
</evidence>
<proteinExistence type="predicted"/>
<dbReference type="EMBL" id="ML769632">
    <property type="protein sequence ID" value="KAE9391220.1"/>
    <property type="molecule type" value="Genomic_DNA"/>
</dbReference>
<accession>A0A6A4H0Q3</accession>
<keyword evidence="2" id="KW-1185">Reference proteome</keyword>
<dbReference type="OrthoDB" id="2727133at2759"/>